<dbReference type="AlphaFoldDB" id="A0AAE1L6Y2"/>
<sequence>MLRAPSAPHFLRRWYSEGDIVWFLNPRRRVGVNPKLQRPWEHGWRVAKVLNDVTVRIERPGCKTRVVHVDRLAKDREGNGAGQRPGGAGQRPENSLESGISEIASSQTRNTQGKLNLRNFEDTEVTGDTVSFEMKCNGEFGNLYPKTLDALNSLQIRLGIGL</sequence>
<organism evidence="3 4">
    <name type="scientific">Frankliniella fusca</name>
    <dbReference type="NCBI Taxonomy" id="407009"/>
    <lineage>
        <taxon>Eukaryota</taxon>
        <taxon>Metazoa</taxon>
        <taxon>Ecdysozoa</taxon>
        <taxon>Arthropoda</taxon>
        <taxon>Hexapoda</taxon>
        <taxon>Insecta</taxon>
        <taxon>Pterygota</taxon>
        <taxon>Neoptera</taxon>
        <taxon>Paraneoptera</taxon>
        <taxon>Thysanoptera</taxon>
        <taxon>Terebrantia</taxon>
        <taxon>Thripoidea</taxon>
        <taxon>Thripidae</taxon>
        <taxon>Frankliniella</taxon>
    </lineage>
</organism>
<evidence type="ECO:0000259" key="2">
    <source>
        <dbReference type="Pfam" id="PF22938"/>
    </source>
</evidence>
<protein>
    <submittedName>
        <fullName evidence="3">50S ribosomal protein L9</fullName>
    </submittedName>
</protein>
<reference evidence="3" key="1">
    <citation type="submission" date="2021-07" db="EMBL/GenBank/DDBJ databases">
        <authorList>
            <person name="Catto M.A."/>
            <person name="Jacobson A."/>
            <person name="Kennedy G."/>
            <person name="Labadie P."/>
            <person name="Hunt B.G."/>
            <person name="Srinivasan R."/>
        </authorList>
    </citation>
    <scope>NUCLEOTIDE SEQUENCE</scope>
    <source>
        <strain evidence="3">PL_HMW_Pooled</strain>
        <tissue evidence="3">Head</tissue>
    </source>
</reference>
<feature type="compositionally biased region" description="Gly residues" evidence="1">
    <location>
        <begin position="79"/>
        <end position="89"/>
    </location>
</feature>
<dbReference type="EMBL" id="JAHWGI010000007">
    <property type="protein sequence ID" value="KAK3907342.1"/>
    <property type="molecule type" value="Genomic_DNA"/>
</dbReference>
<comment type="caution">
    <text evidence="3">The sequence shown here is derived from an EMBL/GenBank/DDBJ whole genome shotgun (WGS) entry which is preliminary data.</text>
</comment>
<keyword evidence="3" id="KW-0689">Ribosomal protein</keyword>
<dbReference type="InterPro" id="IPR054465">
    <property type="entry name" value="Integrase_p58-like_C"/>
</dbReference>
<evidence type="ECO:0000256" key="1">
    <source>
        <dbReference type="SAM" id="MobiDB-lite"/>
    </source>
</evidence>
<feature type="region of interest" description="Disordered" evidence="1">
    <location>
        <begin position="74"/>
        <end position="96"/>
    </location>
</feature>
<reference evidence="3" key="2">
    <citation type="journal article" date="2023" name="BMC Genomics">
        <title>Pest status, molecular evolution, and epigenetic factors derived from the genome assembly of Frankliniella fusca, a thysanopteran phytovirus vector.</title>
        <authorList>
            <person name="Catto M.A."/>
            <person name="Labadie P.E."/>
            <person name="Jacobson A.L."/>
            <person name="Kennedy G.G."/>
            <person name="Srinivasan R."/>
            <person name="Hunt B.G."/>
        </authorList>
    </citation>
    <scope>NUCLEOTIDE SEQUENCE</scope>
    <source>
        <strain evidence="3">PL_HMW_Pooled</strain>
    </source>
</reference>
<name>A0AAE1L6Y2_9NEOP</name>
<keyword evidence="3" id="KW-0687">Ribonucleoprotein</keyword>
<gene>
    <name evidence="3" type="ORF">KUF71_018171</name>
</gene>
<evidence type="ECO:0000313" key="4">
    <source>
        <dbReference type="Proteomes" id="UP001219518"/>
    </source>
</evidence>
<keyword evidence="4" id="KW-1185">Reference proteome</keyword>
<proteinExistence type="predicted"/>
<evidence type="ECO:0000313" key="3">
    <source>
        <dbReference type="EMBL" id="KAK3907342.1"/>
    </source>
</evidence>
<dbReference type="Proteomes" id="UP001219518">
    <property type="component" value="Unassembled WGS sequence"/>
</dbReference>
<dbReference type="GO" id="GO:0005840">
    <property type="term" value="C:ribosome"/>
    <property type="evidence" value="ECO:0007669"/>
    <property type="project" value="UniProtKB-KW"/>
</dbReference>
<dbReference type="Pfam" id="PF22938">
    <property type="entry name" value="Integrase_p58_C"/>
    <property type="match status" value="1"/>
</dbReference>
<feature type="domain" description="Integrase p58-like C-terminal" evidence="2">
    <location>
        <begin position="44"/>
        <end position="74"/>
    </location>
</feature>
<accession>A0AAE1L6Y2</accession>